<keyword evidence="1" id="KW-0732">Signal</keyword>
<feature type="chain" id="PRO_5045588319" evidence="1">
    <location>
        <begin position="26"/>
        <end position="155"/>
    </location>
</feature>
<evidence type="ECO:0000256" key="1">
    <source>
        <dbReference type="SAM" id="SignalP"/>
    </source>
</evidence>
<dbReference type="GeneID" id="108012711"/>
<feature type="signal peptide" evidence="1">
    <location>
        <begin position="1"/>
        <end position="25"/>
    </location>
</feature>
<reference evidence="3" key="1">
    <citation type="submission" date="2025-08" db="UniProtKB">
        <authorList>
            <consortium name="RefSeq"/>
        </authorList>
    </citation>
    <scope>IDENTIFICATION</scope>
</reference>
<name>A0AB39ZDD4_DROSZ</name>
<dbReference type="Proteomes" id="UP001652628">
    <property type="component" value="Chromosome 3"/>
</dbReference>
<gene>
    <name evidence="3" type="primary">LOC108012711</name>
</gene>
<evidence type="ECO:0000313" key="3">
    <source>
        <dbReference type="RefSeq" id="XP_016933629.2"/>
    </source>
</evidence>
<protein>
    <submittedName>
        <fullName evidence="3">Uncharacterized protein</fullName>
    </submittedName>
</protein>
<evidence type="ECO:0000313" key="2">
    <source>
        <dbReference type="Proteomes" id="UP001652628"/>
    </source>
</evidence>
<organism evidence="2 3">
    <name type="scientific">Drosophila suzukii</name>
    <name type="common">Spotted-wing drosophila fruit fly</name>
    <dbReference type="NCBI Taxonomy" id="28584"/>
    <lineage>
        <taxon>Eukaryota</taxon>
        <taxon>Metazoa</taxon>
        <taxon>Ecdysozoa</taxon>
        <taxon>Arthropoda</taxon>
        <taxon>Hexapoda</taxon>
        <taxon>Insecta</taxon>
        <taxon>Pterygota</taxon>
        <taxon>Neoptera</taxon>
        <taxon>Endopterygota</taxon>
        <taxon>Diptera</taxon>
        <taxon>Brachycera</taxon>
        <taxon>Muscomorpha</taxon>
        <taxon>Ephydroidea</taxon>
        <taxon>Drosophilidae</taxon>
        <taxon>Drosophila</taxon>
        <taxon>Sophophora</taxon>
    </lineage>
</organism>
<sequence>MQQSQILRNLFLFAALSSMAVVVLGVCDSCQTNNVACLNETHYRFCGDNVAPNQVAQCPTGQVCTNLSIICMDEGLYDASCSDTAADGSCPSCDGTTMFVCTSRTTFQQCNGTSLLSQVTYCKDNKICSINSGKYCVDLCEAGDSIECDRTTPLA</sequence>
<dbReference type="AlphaFoldDB" id="A0AB39ZDD4"/>
<proteinExistence type="predicted"/>
<keyword evidence="2" id="KW-1185">Reference proteome</keyword>
<accession>A0AB39ZDD4</accession>
<dbReference type="RefSeq" id="XP_016933629.2">
    <property type="nucleotide sequence ID" value="XM_017078140.4"/>
</dbReference>